<evidence type="ECO:0000313" key="3">
    <source>
        <dbReference type="WBParaSite" id="nRc.2.0.1.t26508-RA"/>
    </source>
</evidence>
<reference evidence="3" key="1">
    <citation type="submission" date="2022-11" db="UniProtKB">
        <authorList>
            <consortium name="WormBaseParasite"/>
        </authorList>
    </citation>
    <scope>IDENTIFICATION</scope>
</reference>
<evidence type="ECO:0000313" key="2">
    <source>
        <dbReference type="Proteomes" id="UP000887565"/>
    </source>
</evidence>
<feature type="compositionally biased region" description="Basic residues" evidence="1">
    <location>
        <begin position="159"/>
        <end position="168"/>
    </location>
</feature>
<protein>
    <submittedName>
        <fullName evidence="3">Uncharacterized protein</fullName>
    </submittedName>
</protein>
<accession>A0A915JK74</accession>
<evidence type="ECO:0000256" key="1">
    <source>
        <dbReference type="SAM" id="MobiDB-lite"/>
    </source>
</evidence>
<feature type="region of interest" description="Disordered" evidence="1">
    <location>
        <begin position="292"/>
        <end position="328"/>
    </location>
</feature>
<sequence length="490" mass="55583">MNFVAAVCFLCIRCFQIEKWLKSGLSSGSFTQSVYIRLPPSIKLLYFERCDQSSVKANAIQQPMNVIKVPTHRRKCKKRMTSTSQLPQSIMCRLDANANPMLQRYLIDVNNAMQQRGGKMTSEGMESPAFFNETLSKKHRDDHATNHHHHANQTPPGKSKPHQSTSKKKLIDPSVVLFGKSRFAHRVGIFAKTYKCSDTVANLATDLPCPATTRKRAFPNEDDFETNEHDFDAILASSKKQSTFLRKETDDFVAQQQSPTIKNRNYQYTNSGRFGLNHANRHDVQAFEPPLTKWDQRPTCSKNNRSPGVNTVSEWSAGLTPENKPSSVNKEALPTVNVEEIDIPDKVVERIVSILPLWRTRTGLSITKRISRHLYTKMLQTNPELLRQSKDFGTNTLTKHMQGINSRSRNSTSAHFCVEPRQVLPQPSFFNLIGDNDDQSDEFHLVGPDFMAQYQEENQTFRPIDTTLNTDDDFQLNLDAIVGNIVIPGV</sequence>
<keyword evidence="2" id="KW-1185">Reference proteome</keyword>
<organism evidence="2 3">
    <name type="scientific">Romanomermis culicivorax</name>
    <name type="common">Nematode worm</name>
    <dbReference type="NCBI Taxonomy" id="13658"/>
    <lineage>
        <taxon>Eukaryota</taxon>
        <taxon>Metazoa</taxon>
        <taxon>Ecdysozoa</taxon>
        <taxon>Nematoda</taxon>
        <taxon>Enoplea</taxon>
        <taxon>Dorylaimia</taxon>
        <taxon>Mermithida</taxon>
        <taxon>Mermithoidea</taxon>
        <taxon>Mermithidae</taxon>
        <taxon>Romanomermis</taxon>
    </lineage>
</organism>
<feature type="region of interest" description="Disordered" evidence="1">
    <location>
        <begin position="138"/>
        <end position="168"/>
    </location>
</feature>
<dbReference type="Proteomes" id="UP000887565">
    <property type="component" value="Unplaced"/>
</dbReference>
<name>A0A915JK74_ROMCU</name>
<feature type="compositionally biased region" description="Polar residues" evidence="1">
    <location>
        <begin position="298"/>
        <end position="314"/>
    </location>
</feature>
<dbReference type="AlphaFoldDB" id="A0A915JK74"/>
<proteinExistence type="predicted"/>
<dbReference type="WBParaSite" id="nRc.2.0.1.t26508-RA">
    <property type="protein sequence ID" value="nRc.2.0.1.t26508-RA"/>
    <property type="gene ID" value="nRc.2.0.1.g26508"/>
</dbReference>